<dbReference type="EMBL" id="CP071182">
    <property type="protein sequence ID" value="QSO45811.1"/>
    <property type="molecule type" value="Genomic_DNA"/>
</dbReference>
<accession>A0A9X7Z609</accession>
<keyword evidence="2" id="KW-1185">Reference proteome</keyword>
<dbReference type="RefSeq" id="WP_206655184.1">
    <property type="nucleotide sequence ID" value="NZ_CP071182.1"/>
</dbReference>
<proteinExistence type="predicted"/>
<reference evidence="1 2" key="1">
    <citation type="submission" date="2021-02" db="EMBL/GenBank/DDBJ databases">
        <title>Alicyclobacillus curvatus sp. nov. and Alicyclobacillus mengziensis sp. nov., two acidophilic bacteria isolated from acid mine drainage.</title>
        <authorList>
            <person name="Huang Y."/>
        </authorList>
    </citation>
    <scope>NUCLEOTIDE SEQUENCE [LARGE SCALE GENOMIC DNA]</scope>
    <source>
        <strain evidence="1 2">S30H14</strain>
    </source>
</reference>
<dbReference type="KEGG" id="afx:JZ786_14820"/>
<evidence type="ECO:0000313" key="1">
    <source>
        <dbReference type="EMBL" id="QSO45811.1"/>
    </source>
</evidence>
<name>A0A9X7Z609_9BACL</name>
<protein>
    <submittedName>
        <fullName evidence="1">Uncharacterized protein</fullName>
    </submittedName>
</protein>
<sequence length="77" mass="8849">MTRFLYQKIVIDTVSNSSVVSYGENLQTGFTCVEKKNDGLGKVDGTHNVMVNNIHFVRDKDEIDAWRNQVWGQRDET</sequence>
<gene>
    <name evidence="1" type="ORF">JZ786_14820</name>
</gene>
<evidence type="ECO:0000313" key="2">
    <source>
        <dbReference type="Proteomes" id="UP000663505"/>
    </source>
</evidence>
<dbReference type="AlphaFoldDB" id="A0A9X7Z609"/>
<dbReference type="Proteomes" id="UP000663505">
    <property type="component" value="Chromosome"/>
</dbReference>
<organism evidence="1 2">
    <name type="scientific">Alicyclobacillus mengziensis</name>
    <dbReference type="NCBI Taxonomy" id="2931921"/>
    <lineage>
        <taxon>Bacteria</taxon>
        <taxon>Bacillati</taxon>
        <taxon>Bacillota</taxon>
        <taxon>Bacilli</taxon>
        <taxon>Bacillales</taxon>
        <taxon>Alicyclobacillaceae</taxon>
        <taxon>Alicyclobacillus</taxon>
    </lineage>
</organism>